<evidence type="ECO:0000256" key="17">
    <source>
        <dbReference type="ARBA" id="ARBA00030571"/>
    </source>
</evidence>
<evidence type="ECO:0000256" key="1">
    <source>
        <dbReference type="ARBA" id="ARBA00000312"/>
    </source>
</evidence>
<keyword evidence="14" id="KW-0067">ATP-binding</keyword>
<evidence type="ECO:0000256" key="8">
    <source>
        <dbReference type="ARBA" id="ARBA00012016"/>
    </source>
</evidence>
<evidence type="ECO:0000256" key="15">
    <source>
        <dbReference type="ARBA" id="ARBA00023134"/>
    </source>
</evidence>
<evidence type="ECO:0000256" key="11">
    <source>
        <dbReference type="ARBA" id="ARBA00022679"/>
    </source>
</evidence>
<dbReference type="SUPFAM" id="SSF52540">
    <property type="entry name" value="P-loop containing nucleoside triphosphate hydrolases"/>
    <property type="match status" value="1"/>
</dbReference>
<evidence type="ECO:0000256" key="9">
    <source>
        <dbReference type="ARBA" id="ARBA00012523"/>
    </source>
</evidence>
<dbReference type="PIRSF" id="PIRSF006135">
    <property type="entry name" value="CobU"/>
    <property type="match status" value="1"/>
</dbReference>
<evidence type="ECO:0000256" key="14">
    <source>
        <dbReference type="ARBA" id="ARBA00022840"/>
    </source>
</evidence>
<keyword evidence="15" id="KW-0342">GTP-binding</keyword>
<evidence type="ECO:0000313" key="18">
    <source>
        <dbReference type="EMBL" id="MTK20040.1"/>
    </source>
</evidence>
<keyword evidence="13 18" id="KW-0418">Kinase</keyword>
<dbReference type="InterPro" id="IPR003203">
    <property type="entry name" value="CobU/CobP"/>
</dbReference>
<evidence type="ECO:0000256" key="10">
    <source>
        <dbReference type="ARBA" id="ARBA00022573"/>
    </source>
</evidence>
<evidence type="ECO:0000313" key="19">
    <source>
        <dbReference type="Proteomes" id="UP000487649"/>
    </source>
</evidence>
<keyword evidence="18" id="KW-0548">Nucleotidyltransferase</keyword>
<dbReference type="Pfam" id="PF02283">
    <property type="entry name" value="CobU"/>
    <property type="match status" value="1"/>
</dbReference>
<comment type="function">
    <text evidence="4">Catalyzes ATP-dependent phosphorylation of adenosylcobinamide and addition of GMP to adenosylcobinamide phosphate.</text>
</comment>
<dbReference type="CDD" id="cd00544">
    <property type="entry name" value="CobU"/>
    <property type="match status" value="1"/>
</dbReference>
<name>A0A173S9J6_9FIRM</name>
<evidence type="ECO:0000256" key="4">
    <source>
        <dbReference type="ARBA" id="ARBA00003889"/>
    </source>
</evidence>
<protein>
    <recommendedName>
        <fullName evidence="16">Adenosylcobinamide kinase</fullName>
        <ecNumber evidence="8">2.7.1.156</ecNumber>
        <ecNumber evidence="9">2.7.7.62</ecNumber>
    </recommendedName>
    <alternativeName>
        <fullName evidence="17">Adenosylcobinamide-phosphate guanylyltransferase</fullName>
    </alternativeName>
</protein>
<comment type="similarity">
    <text evidence="7">Belongs to the CobU/CobP family.</text>
</comment>
<comment type="catalytic activity">
    <reaction evidence="2">
        <text>adenosylcob(III)inamide phosphate + GTP + H(+) = adenosylcob(III)inamide-GDP + diphosphate</text>
        <dbReference type="Rhea" id="RHEA:22712"/>
        <dbReference type="ChEBI" id="CHEBI:15378"/>
        <dbReference type="ChEBI" id="CHEBI:33019"/>
        <dbReference type="ChEBI" id="CHEBI:37565"/>
        <dbReference type="ChEBI" id="CHEBI:58502"/>
        <dbReference type="ChEBI" id="CHEBI:60487"/>
        <dbReference type="EC" id="2.7.7.62"/>
    </reaction>
</comment>
<keyword evidence="10" id="KW-0169">Cobalamin biosynthesis</keyword>
<dbReference type="EC" id="2.7.1.156" evidence="8"/>
<dbReference type="GO" id="GO:0009236">
    <property type="term" value="P:cobalamin biosynthetic process"/>
    <property type="evidence" value="ECO:0007669"/>
    <property type="project" value="UniProtKB-KW"/>
</dbReference>
<dbReference type="RefSeq" id="WP_006784183.1">
    <property type="nucleotide sequence ID" value="NZ_CABJBH010000006.1"/>
</dbReference>
<dbReference type="PANTHER" id="PTHR34848:SF1">
    <property type="entry name" value="BIFUNCTIONAL ADENOSYLCOBALAMIN BIOSYNTHESIS PROTEIN COBU"/>
    <property type="match status" value="1"/>
</dbReference>
<sequence>MIILVVGGAKSGKSDYAEKIAQMLHEGGNLYYIATMNPHDEEDQQRIKIHQQKREGRAFQTLEAKRQLHKIIDTINPQDTILLDSLTSWMTNEMFVMAEFYPNVSVQMLEVVKKINTKHLVIVSDYLFSDAIHYDAYTETFRRELGYVNCEIAKLADVVIECVYGNTIVHKGKEALHEKLILRT</sequence>
<evidence type="ECO:0000256" key="5">
    <source>
        <dbReference type="ARBA" id="ARBA00004692"/>
    </source>
</evidence>
<reference evidence="18 19" key="1">
    <citation type="journal article" date="2019" name="Nat. Med.">
        <title>A library of human gut bacterial isolates paired with longitudinal multiomics data enables mechanistic microbiome research.</title>
        <authorList>
            <person name="Poyet M."/>
            <person name="Groussin M."/>
            <person name="Gibbons S.M."/>
            <person name="Avila-Pacheco J."/>
            <person name="Jiang X."/>
            <person name="Kearney S.M."/>
            <person name="Perrotta A.R."/>
            <person name="Berdy B."/>
            <person name="Zhao S."/>
            <person name="Lieberman T.D."/>
            <person name="Swanson P.K."/>
            <person name="Smith M."/>
            <person name="Roesemann S."/>
            <person name="Alexander J.E."/>
            <person name="Rich S.A."/>
            <person name="Livny J."/>
            <person name="Vlamakis H."/>
            <person name="Clish C."/>
            <person name="Bullock K."/>
            <person name="Deik A."/>
            <person name="Scott J."/>
            <person name="Pierce K.A."/>
            <person name="Xavier R.J."/>
            <person name="Alm E.J."/>
        </authorList>
    </citation>
    <scope>NUCLEOTIDE SEQUENCE [LARGE SCALE GENOMIC DNA]</scope>
    <source>
        <strain evidence="18 19">BIOML-A198</strain>
    </source>
</reference>
<dbReference type="AlphaFoldDB" id="A0A173S9J6"/>
<evidence type="ECO:0000256" key="12">
    <source>
        <dbReference type="ARBA" id="ARBA00022741"/>
    </source>
</evidence>
<comment type="catalytic activity">
    <reaction evidence="3">
        <text>adenosylcob(III)inamide + GTP = adenosylcob(III)inamide phosphate + GDP + H(+)</text>
        <dbReference type="Rhea" id="RHEA:15765"/>
        <dbReference type="ChEBI" id="CHEBI:2480"/>
        <dbReference type="ChEBI" id="CHEBI:15378"/>
        <dbReference type="ChEBI" id="CHEBI:37565"/>
        <dbReference type="ChEBI" id="CHEBI:58189"/>
        <dbReference type="ChEBI" id="CHEBI:58502"/>
        <dbReference type="EC" id="2.7.1.156"/>
    </reaction>
</comment>
<dbReference type="InterPro" id="IPR027417">
    <property type="entry name" value="P-loop_NTPase"/>
</dbReference>
<dbReference type="GO" id="GO:0043752">
    <property type="term" value="F:adenosylcobinamide kinase activity"/>
    <property type="evidence" value="ECO:0007669"/>
    <property type="project" value="UniProtKB-EC"/>
</dbReference>
<dbReference type="GeneID" id="60058755"/>
<dbReference type="OrthoDB" id="9799422at2"/>
<comment type="pathway">
    <text evidence="5">Cofactor biosynthesis; adenosylcobalamin biosynthesis; adenosylcobalamin from cob(II)yrinate a,c-diamide: step 6/7.</text>
</comment>
<dbReference type="GO" id="GO:0005524">
    <property type="term" value="F:ATP binding"/>
    <property type="evidence" value="ECO:0007669"/>
    <property type="project" value="UniProtKB-KW"/>
</dbReference>
<comment type="caution">
    <text evidence="18">The sequence shown here is derived from an EMBL/GenBank/DDBJ whole genome shotgun (WGS) entry which is preliminary data.</text>
</comment>
<dbReference type="Proteomes" id="UP000487649">
    <property type="component" value="Unassembled WGS sequence"/>
</dbReference>
<proteinExistence type="inferred from homology"/>
<dbReference type="GO" id="GO:0008820">
    <property type="term" value="F:cobinamide phosphate guanylyltransferase activity"/>
    <property type="evidence" value="ECO:0007669"/>
    <property type="project" value="UniProtKB-EC"/>
</dbReference>
<evidence type="ECO:0000256" key="2">
    <source>
        <dbReference type="ARBA" id="ARBA00000711"/>
    </source>
</evidence>
<evidence type="ECO:0000256" key="6">
    <source>
        <dbReference type="ARBA" id="ARBA00005159"/>
    </source>
</evidence>
<dbReference type="Gene3D" id="3.40.50.300">
    <property type="entry name" value="P-loop containing nucleotide triphosphate hydrolases"/>
    <property type="match status" value="1"/>
</dbReference>
<evidence type="ECO:0000256" key="13">
    <source>
        <dbReference type="ARBA" id="ARBA00022777"/>
    </source>
</evidence>
<comment type="pathway">
    <text evidence="6">Cofactor biosynthesis; adenosylcobalamin biosynthesis; adenosylcobalamin from cob(II)yrinate a,c-diamide: step 5/7.</text>
</comment>
<dbReference type="GO" id="GO:0005525">
    <property type="term" value="F:GTP binding"/>
    <property type="evidence" value="ECO:0007669"/>
    <property type="project" value="UniProtKB-KW"/>
</dbReference>
<dbReference type="PANTHER" id="PTHR34848">
    <property type="match status" value="1"/>
</dbReference>
<evidence type="ECO:0000256" key="3">
    <source>
        <dbReference type="ARBA" id="ARBA00001522"/>
    </source>
</evidence>
<keyword evidence="12" id="KW-0547">Nucleotide-binding</keyword>
<gene>
    <name evidence="18" type="ORF">GMA92_01140</name>
</gene>
<organism evidence="18 19">
    <name type="scientific">Turicibacter sanguinis</name>
    <dbReference type="NCBI Taxonomy" id="154288"/>
    <lineage>
        <taxon>Bacteria</taxon>
        <taxon>Bacillati</taxon>
        <taxon>Bacillota</taxon>
        <taxon>Erysipelotrichia</taxon>
        <taxon>Erysipelotrichales</taxon>
        <taxon>Turicibacteraceae</taxon>
        <taxon>Turicibacter</taxon>
    </lineage>
</organism>
<keyword evidence="11" id="KW-0808">Transferase</keyword>
<evidence type="ECO:0000256" key="7">
    <source>
        <dbReference type="ARBA" id="ARBA00007490"/>
    </source>
</evidence>
<accession>A0A173S9J6</accession>
<evidence type="ECO:0000256" key="16">
    <source>
        <dbReference type="ARBA" id="ARBA00029570"/>
    </source>
</evidence>
<comment type="catalytic activity">
    <reaction evidence="1">
        <text>adenosylcob(III)inamide + ATP = adenosylcob(III)inamide phosphate + ADP + H(+)</text>
        <dbReference type="Rhea" id="RHEA:15769"/>
        <dbReference type="ChEBI" id="CHEBI:2480"/>
        <dbReference type="ChEBI" id="CHEBI:15378"/>
        <dbReference type="ChEBI" id="CHEBI:30616"/>
        <dbReference type="ChEBI" id="CHEBI:58502"/>
        <dbReference type="ChEBI" id="CHEBI:456216"/>
        <dbReference type="EC" id="2.7.1.156"/>
    </reaction>
</comment>
<dbReference type="EMBL" id="WMQE01000002">
    <property type="protein sequence ID" value="MTK20040.1"/>
    <property type="molecule type" value="Genomic_DNA"/>
</dbReference>
<dbReference type="EC" id="2.7.7.62" evidence="9"/>